<dbReference type="Gramene" id="Pp3c19_20789V3.1">
    <property type="protein sequence ID" value="Pp3c19_20789V3.1"/>
    <property type="gene ID" value="Pp3c19_20789"/>
</dbReference>
<dbReference type="Proteomes" id="UP000006727">
    <property type="component" value="Chromosome 19"/>
</dbReference>
<reference evidence="1 3" key="2">
    <citation type="journal article" date="2018" name="Plant J.">
        <title>The Physcomitrella patens chromosome-scale assembly reveals moss genome structure and evolution.</title>
        <authorList>
            <person name="Lang D."/>
            <person name="Ullrich K.K."/>
            <person name="Murat F."/>
            <person name="Fuchs J."/>
            <person name="Jenkins J."/>
            <person name="Haas F.B."/>
            <person name="Piednoel M."/>
            <person name="Gundlach H."/>
            <person name="Van Bel M."/>
            <person name="Meyberg R."/>
            <person name="Vives C."/>
            <person name="Morata J."/>
            <person name="Symeonidi A."/>
            <person name="Hiss M."/>
            <person name="Muchero W."/>
            <person name="Kamisugi Y."/>
            <person name="Saleh O."/>
            <person name="Blanc G."/>
            <person name="Decker E.L."/>
            <person name="van Gessel N."/>
            <person name="Grimwood J."/>
            <person name="Hayes R.D."/>
            <person name="Graham S.W."/>
            <person name="Gunter L.E."/>
            <person name="McDaniel S.F."/>
            <person name="Hoernstein S.N.W."/>
            <person name="Larsson A."/>
            <person name="Li F.W."/>
            <person name="Perroud P.F."/>
            <person name="Phillips J."/>
            <person name="Ranjan P."/>
            <person name="Rokshar D.S."/>
            <person name="Rothfels C.J."/>
            <person name="Schneider L."/>
            <person name="Shu S."/>
            <person name="Stevenson D.W."/>
            <person name="Thummler F."/>
            <person name="Tillich M."/>
            <person name="Villarreal Aguilar J.C."/>
            <person name="Widiez T."/>
            <person name="Wong G.K."/>
            <person name="Wymore A."/>
            <person name="Zhang Y."/>
            <person name="Zimmer A.D."/>
            <person name="Quatrano R.S."/>
            <person name="Mayer K.F.X."/>
            <person name="Goodstein D."/>
            <person name="Casacuberta J.M."/>
            <person name="Vandepoele K."/>
            <person name="Reski R."/>
            <person name="Cuming A.C."/>
            <person name="Tuskan G.A."/>
            <person name="Maumus F."/>
            <person name="Salse J."/>
            <person name="Schmutz J."/>
            <person name="Rensing S.A."/>
        </authorList>
    </citation>
    <scope>NUCLEOTIDE SEQUENCE [LARGE SCALE GENOMIC DNA]</scope>
    <source>
        <strain evidence="2 3">cv. Gransden 2004</strain>
    </source>
</reference>
<dbReference type="EMBL" id="ABEU02000019">
    <property type="protein sequence ID" value="PNR34572.1"/>
    <property type="molecule type" value="Genomic_DNA"/>
</dbReference>
<proteinExistence type="predicted"/>
<reference evidence="2" key="3">
    <citation type="submission" date="2020-12" db="UniProtKB">
        <authorList>
            <consortium name="EnsemblPlants"/>
        </authorList>
    </citation>
    <scope>IDENTIFICATION</scope>
</reference>
<organism evidence="1">
    <name type="scientific">Physcomitrium patens</name>
    <name type="common">Spreading-leaved earth moss</name>
    <name type="synonym">Physcomitrella patens</name>
    <dbReference type="NCBI Taxonomy" id="3218"/>
    <lineage>
        <taxon>Eukaryota</taxon>
        <taxon>Viridiplantae</taxon>
        <taxon>Streptophyta</taxon>
        <taxon>Embryophyta</taxon>
        <taxon>Bryophyta</taxon>
        <taxon>Bryophytina</taxon>
        <taxon>Bryopsida</taxon>
        <taxon>Funariidae</taxon>
        <taxon>Funariales</taxon>
        <taxon>Funariaceae</taxon>
        <taxon>Physcomitrium</taxon>
    </lineage>
</organism>
<dbReference type="EnsemblPlants" id="Pp3c19_20789V3.1">
    <property type="protein sequence ID" value="Pp3c19_20789V3.1"/>
    <property type="gene ID" value="Pp3c19_20789"/>
</dbReference>
<gene>
    <name evidence="1" type="ORF">PHYPA_024389</name>
</gene>
<sequence length="98" mass="10499">MLTSLVSIPNPRLSVNLQSHHSLSTLTCGVGCCITCITENIQCDSGIFGGFEGIIPSPDEVSLWTGMSDLVEPIWTNVSATPDQVGGFENVRHEENGH</sequence>
<reference evidence="1 3" key="1">
    <citation type="journal article" date="2008" name="Science">
        <title>The Physcomitrella genome reveals evolutionary insights into the conquest of land by plants.</title>
        <authorList>
            <person name="Rensing S."/>
            <person name="Lang D."/>
            <person name="Zimmer A."/>
            <person name="Terry A."/>
            <person name="Salamov A."/>
            <person name="Shapiro H."/>
            <person name="Nishiyama T."/>
            <person name="Perroud P.-F."/>
            <person name="Lindquist E."/>
            <person name="Kamisugi Y."/>
            <person name="Tanahashi T."/>
            <person name="Sakakibara K."/>
            <person name="Fujita T."/>
            <person name="Oishi K."/>
            <person name="Shin-I T."/>
            <person name="Kuroki Y."/>
            <person name="Toyoda A."/>
            <person name="Suzuki Y."/>
            <person name="Hashimoto A."/>
            <person name="Yamaguchi K."/>
            <person name="Sugano A."/>
            <person name="Kohara Y."/>
            <person name="Fujiyama A."/>
            <person name="Anterola A."/>
            <person name="Aoki S."/>
            <person name="Ashton N."/>
            <person name="Barbazuk W.B."/>
            <person name="Barker E."/>
            <person name="Bennetzen J."/>
            <person name="Bezanilla M."/>
            <person name="Blankenship R."/>
            <person name="Cho S.H."/>
            <person name="Dutcher S."/>
            <person name="Estelle M."/>
            <person name="Fawcett J.A."/>
            <person name="Gundlach H."/>
            <person name="Hanada K."/>
            <person name="Heyl A."/>
            <person name="Hicks K.A."/>
            <person name="Hugh J."/>
            <person name="Lohr M."/>
            <person name="Mayer K."/>
            <person name="Melkozernov A."/>
            <person name="Murata T."/>
            <person name="Nelson D."/>
            <person name="Pils B."/>
            <person name="Prigge M."/>
            <person name="Reiss B."/>
            <person name="Renner T."/>
            <person name="Rombauts S."/>
            <person name="Rushton P."/>
            <person name="Sanderfoot A."/>
            <person name="Schween G."/>
            <person name="Shiu S.-H."/>
            <person name="Stueber K."/>
            <person name="Theodoulou F.L."/>
            <person name="Tu H."/>
            <person name="Van de Peer Y."/>
            <person name="Verrier P.J."/>
            <person name="Waters E."/>
            <person name="Wood A."/>
            <person name="Yang L."/>
            <person name="Cove D."/>
            <person name="Cuming A."/>
            <person name="Hasebe M."/>
            <person name="Lucas S."/>
            <person name="Mishler D.B."/>
            <person name="Reski R."/>
            <person name="Grigoriev I."/>
            <person name="Quatrano R.S."/>
            <person name="Boore J.L."/>
        </authorList>
    </citation>
    <scope>NUCLEOTIDE SEQUENCE [LARGE SCALE GENOMIC DNA]</scope>
    <source>
        <strain evidence="2 3">cv. Gransden 2004</strain>
    </source>
</reference>
<protein>
    <submittedName>
        <fullName evidence="1 2">Uncharacterized protein</fullName>
    </submittedName>
</protein>
<evidence type="ECO:0000313" key="3">
    <source>
        <dbReference type="Proteomes" id="UP000006727"/>
    </source>
</evidence>
<evidence type="ECO:0000313" key="1">
    <source>
        <dbReference type="EMBL" id="PNR34572.1"/>
    </source>
</evidence>
<accession>A0A2K1IZ65</accession>
<name>A0A2K1IZ65_PHYPA</name>
<evidence type="ECO:0000313" key="2">
    <source>
        <dbReference type="EnsemblPlants" id="Pp3c19_20789V3.1"/>
    </source>
</evidence>
<dbReference type="InParanoid" id="A0A2K1IZ65"/>
<dbReference type="AlphaFoldDB" id="A0A2K1IZ65"/>
<keyword evidence="3" id="KW-1185">Reference proteome</keyword>